<protein>
    <submittedName>
        <fullName evidence="2">Uncharacterized protein</fullName>
    </submittedName>
</protein>
<feature type="compositionally biased region" description="Low complexity" evidence="1">
    <location>
        <begin position="195"/>
        <end position="209"/>
    </location>
</feature>
<evidence type="ECO:0000313" key="2">
    <source>
        <dbReference type="EMBL" id="OMH78726.1"/>
    </source>
</evidence>
<dbReference type="Proteomes" id="UP000188320">
    <property type="component" value="Unassembled WGS sequence"/>
</dbReference>
<feature type="region of interest" description="Disordered" evidence="1">
    <location>
        <begin position="16"/>
        <end position="40"/>
    </location>
</feature>
<evidence type="ECO:0000256" key="1">
    <source>
        <dbReference type="SAM" id="MobiDB-lite"/>
    </source>
</evidence>
<organism evidence="2 3">
    <name type="scientific">Zancudomyces culisetae</name>
    <name type="common">Gut fungus</name>
    <name type="synonym">Smittium culisetae</name>
    <dbReference type="NCBI Taxonomy" id="1213189"/>
    <lineage>
        <taxon>Eukaryota</taxon>
        <taxon>Fungi</taxon>
        <taxon>Fungi incertae sedis</taxon>
        <taxon>Zoopagomycota</taxon>
        <taxon>Kickxellomycotina</taxon>
        <taxon>Harpellomycetes</taxon>
        <taxon>Harpellales</taxon>
        <taxon>Legeriomycetaceae</taxon>
        <taxon>Zancudomyces</taxon>
    </lineage>
</organism>
<proteinExistence type="predicted"/>
<reference evidence="3" key="1">
    <citation type="submission" date="2017-01" db="EMBL/GenBank/DDBJ databases">
        <authorList>
            <person name="Wang Y."/>
            <person name="White M."/>
            <person name="Kvist S."/>
            <person name="Moncalvo J.-M."/>
        </authorList>
    </citation>
    <scope>NUCLEOTIDE SEQUENCE [LARGE SCALE GENOMIC DNA]</scope>
    <source>
        <strain evidence="3">COL-18-3</strain>
    </source>
</reference>
<feature type="region of interest" description="Disordered" evidence="1">
    <location>
        <begin position="194"/>
        <end position="217"/>
    </location>
</feature>
<sequence>MKYKFMIRFLKRDDSSASTLTPTPISTPVSTSTSTSTSRNTNEPIRYDIGIIYEAVYTMFDLVNERGRYIIDPRLRGSGFEDGCGIFRKAYEHHFGTNFTLEDFVNYIPDLARFLCRLLERNNKEINMFINREYYLRNEGEIPQEMELYDRREILAAMTRPITEEDRVHLRVIRDNFISVDTSIQARVENVWYQGNSGDSNNSDGGDSNYDSDEDTEYDSNFYGNYGSEYDSEYGSEYGNVINNDQDYQSNYEEPQVQQDEEVEHLMNELINGLGFEPCASGVIDFDDYYNRYHHHDENGEEHQEEEYQGSGYHEEEYQEDDYERPITPQLRSKVNYQLLRHHASFIQLLKRKDSIASISSIATVTDTEDAHGDTSENILEAYTFEETRTSVYDLEMDFERDFPQRNIGMREIYNKIVMCLELDFDFHQLLQRYLRW</sequence>
<dbReference type="EMBL" id="LSSK01001828">
    <property type="protein sequence ID" value="OMH78726.1"/>
    <property type="molecule type" value="Genomic_DNA"/>
</dbReference>
<dbReference type="AlphaFoldDB" id="A0A1R1PCM5"/>
<keyword evidence="3" id="KW-1185">Reference proteome</keyword>
<name>A0A1R1PCM5_ZANCU</name>
<accession>A0A1R1PCM5</accession>
<gene>
    <name evidence="2" type="ORF">AX774_g7875</name>
</gene>
<comment type="caution">
    <text evidence="2">The sequence shown here is derived from an EMBL/GenBank/DDBJ whole genome shotgun (WGS) entry which is preliminary data.</text>
</comment>
<evidence type="ECO:0000313" key="3">
    <source>
        <dbReference type="Proteomes" id="UP000188320"/>
    </source>
</evidence>